<evidence type="ECO:0000313" key="15">
    <source>
        <dbReference type="Proteomes" id="UP000476030"/>
    </source>
</evidence>
<dbReference type="InterPro" id="IPR000836">
    <property type="entry name" value="PRTase_dom"/>
</dbReference>
<dbReference type="InterPro" id="IPR029057">
    <property type="entry name" value="PRTase-like"/>
</dbReference>
<dbReference type="GO" id="GO:0005524">
    <property type="term" value="F:ATP binding"/>
    <property type="evidence" value="ECO:0007669"/>
    <property type="project" value="UniProtKB-KW"/>
</dbReference>
<evidence type="ECO:0000256" key="11">
    <source>
        <dbReference type="ARBA" id="ARBA00061444"/>
    </source>
</evidence>
<dbReference type="GO" id="GO:0006015">
    <property type="term" value="P:5-phosphoribose 1-diphosphate biosynthetic process"/>
    <property type="evidence" value="ECO:0007669"/>
    <property type="project" value="UniProtKB-UniRule"/>
</dbReference>
<gene>
    <name evidence="12 14" type="primary">prs</name>
    <name evidence="14" type="ORF">GQE98_12835</name>
</gene>
<dbReference type="Pfam" id="PF13793">
    <property type="entry name" value="Pribosyltran_N"/>
    <property type="match status" value="1"/>
</dbReference>
<feature type="binding site" evidence="12">
    <location>
        <begin position="220"/>
        <end position="224"/>
    </location>
    <ligand>
        <name>D-ribose 5-phosphate</name>
        <dbReference type="ChEBI" id="CHEBI:78346"/>
    </ligand>
</feature>
<dbReference type="EC" id="2.7.6.1" evidence="12"/>
<dbReference type="NCBIfam" id="TIGR01251">
    <property type="entry name" value="ribP_PPkin"/>
    <property type="match status" value="1"/>
</dbReference>
<dbReference type="GO" id="GO:0016301">
    <property type="term" value="F:kinase activity"/>
    <property type="evidence" value="ECO:0007669"/>
    <property type="project" value="UniProtKB-KW"/>
</dbReference>
<evidence type="ECO:0000256" key="10">
    <source>
        <dbReference type="ARBA" id="ARBA00054914"/>
    </source>
</evidence>
<comment type="catalytic activity">
    <reaction evidence="9 12">
        <text>D-ribose 5-phosphate + ATP = 5-phospho-alpha-D-ribose 1-diphosphate + AMP + H(+)</text>
        <dbReference type="Rhea" id="RHEA:15609"/>
        <dbReference type="ChEBI" id="CHEBI:15378"/>
        <dbReference type="ChEBI" id="CHEBI:30616"/>
        <dbReference type="ChEBI" id="CHEBI:58017"/>
        <dbReference type="ChEBI" id="CHEBI:78346"/>
        <dbReference type="ChEBI" id="CHEBI:456215"/>
        <dbReference type="EC" id="2.7.6.1"/>
    </reaction>
</comment>
<dbReference type="GO" id="GO:0005737">
    <property type="term" value="C:cytoplasm"/>
    <property type="evidence" value="ECO:0007669"/>
    <property type="project" value="UniProtKB-SubCell"/>
</dbReference>
<evidence type="ECO:0000256" key="1">
    <source>
        <dbReference type="ARBA" id="ARBA00004996"/>
    </source>
</evidence>
<keyword evidence="3 12" id="KW-0479">Metal-binding</keyword>
<dbReference type="AlphaFoldDB" id="A0A6L8W9X4"/>
<dbReference type="InterPro" id="IPR000842">
    <property type="entry name" value="PRib_PP_synth_CS"/>
</dbReference>
<dbReference type="GO" id="GO:0004749">
    <property type="term" value="F:ribose phosphate diphosphokinase activity"/>
    <property type="evidence" value="ECO:0007669"/>
    <property type="project" value="UniProtKB-UniRule"/>
</dbReference>
<dbReference type="InterPro" id="IPR029099">
    <property type="entry name" value="Pribosyltran_N"/>
</dbReference>
<dbReference type="FunFam" id="3.40.50.2020:FF:000001">
    <property type="entry name" value="Ribose-phosphate pyrophosphokinase"/>
    <property type="match status" value="1"/>
</dbReference>
<dbReference type="PROSITE" id="PS00114">
    <property type="entry name" value="PRPP_SYNTHASE"/>
    <property type="match status" value="1"/>
</dbReference>
<keyword evidence="5 12" id="KW-0547">Nucleotide-binding</keyword>
<evidence type="ECO:0000313" key="14">
    <source>
        <dbReference type="EMBL" id="MZR31519.1"/>
    </source>
</evidence>
<comment type="cofactor">
    <cofactor evidence="12">
        <name>Mg(2+)</name>
        <dbReference type="ChEBI" id="CHEBI:18420"/>
    </cofactor>
    <text evidence="12">Binds 2 Mg(2+) ions per subunit.</text>
</comment>
<dbReference type="SUPFAM" id="SSF53271">
    <property type="entry name" value="PRTase-like"/>
    <property type="match status" value="1"/>
</dbReference>
<feature type="binding site" evidence="12">
    <location>
        <position position="167"/>
    </location>
    <ligand>
        <name>Mg(2+)</name>
        <dbReference type="ChEBI" id="CHEBI:18420"/>
    </ligand>
</feature>
<evidence type="ECO:0000259" key="13">
    <source>
        <dbReference type="Pfam" id="PF13793"/>
    </source>
</evidence>
<keyword evidence="8 12" id="KW-0460">Magnesium</keyword>
<dbReference type="Pfam" id="PF14572">
    <property type="entry name" value="Pribosyl_synth"/>
    <property type="match status" value="1"/>
</dbReference>
<evidence type="ECO:0000256" key="8">
    <source>
        <dbReference type="ARBA" id="ARBA00022842"/>
    </source>
</evidence>
<dbReference type="GO" id="GO:0009156">
    <property type="term" value="P:ribonucleoside monophosphate biosynthetic process"/>
    <property type="evidence" value="ECO:0007669"/>
    <property type="project" value="InterPro"/>
</dbReference>
<dbReference type="EMBL" id="WTUW01000002">
    <property type="protein sequence ID" value="MZR31519.1"/>
    <property type="molecule type" value="Genomic_DNA"/>
</dbReference>
<evidence type="ECO:0000256" key="5">
    <source>
        <dbReference type="ARBA" id="ARBA00022741"/>
    </source>
</evidence>
<dbReference type="UniPathway" id="UPA00087">
    <property type="reaction ID" value="UER00172"/>
</dbReference>
<organism evidence="14 15">
    <name type="scientific">Sneathiella litorea</name>
    <dbReference type="NCBI Taxonomy" id="2606216"/>
    <lineage>
        <taxon>Bacteria</taxon>
        <taxon>Pseudomonadati</taxon>
        <taxon>Pseudomonadota</taxon>
        <taxon>Alphaproteobacteria</taxon>
        <taxon>Sneathiellales</taxon>
        <taxon>Sneathiellaceae</taxon>
        <taxon>Sneathiella</taxon>
    </lineage>
</organism>
<comment type="similarity">
    <text evidence="11 12">Belongs to the ribose-phosphate pyrophosphokinase family. Class I subfamily.</text>
</comment>
<dbReference type="GO" id="GO:0006164">
    <property type="term" value="P:purine nucleotide biosynthetic process"/>
    <property type="evidence" value="ECO:0007669"/>
    <property type="project" value="TreeGrafter"/>
</dbReference>
<dbReference type="HAMAP" id="MF_00583_B">
    <property type="entry name" value="RibP_PPkinase_B"/>
    <property type="match status" value="1"/>
</dbReference>
<keyword evidence="12" id="KW-0963">Cytoplasm</keyword>
<keyword evidence="15" id="KW-1185">Reference proteome</keyword>
<evidence type="ECO:0000256" key="6">
    <source>
        <dbReference type="ARBA" id="ARBA00022777"/>
    </source>
</evidence>
<dbReference type="GO" id="GO:0002189">
    <property type="term" value="C:ribose phosphate diphosphokinase complex"/>
    <property type="evidence" value="ECO:0007669"/>
    <property type="project" value="TreeGrafter"/>
</dbReference>
<dbReference type="GO" id="GO:0000287">
    <property type="term" value="F:magnesium ion binding"/>
    <property type="evidence" value="ECO:0007669"/>
    <property type="project" value="UniProtKB-UniRule"/>
</dbReference>
<dbReference type="InterPro" id="IPR037515">
    <property type="entry name" value="Rib-P_diPkinase_bac"/>
</dbReference>
<evidence type="ECO:0000256" key="3">
    <source>
        <dbReference type="ARBA" id="ARBA00022723"/>
    </source>
</evidence>
<keyword evidence="6 12" id="KW-0418">Kinase</keyword>
<evidence type="ECO:0000256" key="12">
    <source>
        <dbReference type="HAMAP-Rule" id="MF_00583"/>
    </source>
</evidence>
<protein>
    <recommendedName>
        <fullName evidence="12">Ribose-phosphate pyrophosphokinase</fullName>
        <shortName evidence="12">RPPK</shortName>
        <ecNumber evidence="12">2.7.6.1</ecNumber>
    </recommendedName>
    <alternativeName>
        <fullName evidence="12">5-phospho-D-ribosyl alpha-1-diphosphate synthase</fullName>
    </alternativeName>
    <alternativeName>
        <fullName evidence="12">Phosphoribosyl diphosphate synthase</fullName>
    </alternativeName>
    <alternativeName>
        <fullName evidence="12">Phosphoribosyl pyrophosphate synthase</fullName>
        <shortName evidence="12">P-Rib-PP synthase</shortName>
        <shortName evidence="12">PRPP synthase</shortName>
        <shortName evidence="12">PRPPase</shortName>
    </alternativeName>
</protein>
<feature type="domain" description="Ribose-phosphate pyrophosphokinase N-terminal" evidence="13">
    <location>
        <begin position="1"/>
        <end position="117"/>
    </location>
</feature>
<comment type="pathway">
    <text evidence="1 12">Metabolic intermediate biosynthesis; 5-phospho-alpha-D-ribose 1-diphosphate biosynthesis; 5-phospho-alpha-D-ribose 1-diphosphate from D-ribose 5-phosphate (route I): step 1/1.</text>
</comment>
<sequence>MKIFSGTASTDLAKSICSYIGTNLGQTQVSRFSDQEIFVEIGENVRGQEVFVIQSTSAPANENLMELLITVDALRRGSAKSITAVVPYFGYARQDRKTSPRSPITARLVAKILAEAGINRLLTLDLHANQIQGFFDVPVDNLYAMPEFVRHAKARLKTEIPLVVSPDVGGVVRARAFAKKLGADIAIIDKRRERANVSEVMNIIGDCGDRHCILIDDMADTAGTLCKAADALLEKGAKSVIGYVTHGVFSGPALERIEASKLSSLFATDSINASAHSDCEKIKVITMANLLGEAIVRIGDSRSVSSLFD</sequence>
<feature type="binding site" evidence="12">
    <location>
        <position position="216"/>
    </location>
    <ligand>
        <name>D-ribose 5-phosphate</name>
        <dbReference type="ChEBI" id="CHEBI:78346"/>
    </ligand>
</feature>
<comment type="function">
    <text evidence="10 12">Involved in the biosynthesis of the central metabolite phospho-alpha-D-ribosyl-1-pyrophosphate (PRPP) via the transfer of pyrophosphoryl group from ATP to 1-hydroxyl of ribose-5-phosphate (Rib-5-P).</text>
</comment>
<dbReference type="NCBIfam" id="NF002320">
    <property type="entry name" value="PRK01259.1"/>
    <property type="match status" value="1"/>
</dbReference>
<dbReference type="SMART" id="SM01400">
    <property type="entry name" value="Pribosyltran_N"/>
    <property type="match status" value="1"/>
</dbReference>
<dbReference type="Gene3D" id="3.40.50.2020">
    <property type="match status" value="2"/>
</dbReference>
<feature type="binding site" evidence="12">
    <location>
        <position position="127"/>
    </location>
    <ligand>
        <name>Mg(2+)</name>
        <dbReference type="ChEBI" id="CHEBI:18420"/>
    </ligand>
</feature>
<comment type="caution">
    <text evidence="14">The sequence shown here is derived from an EMBL/GenBank/DDBJ whole genome shotgun (WGS) entry which is preliminary data.</text>
</comment>
<feature type="active site" evidence="12">
    <location>
        <position position="190"/>
    </location>
</feature>
<evidence type="ECO:0000256" key="4">
    <source>
        <dbReference type="ARBA" id="ARBA00022727"/>
    </source>
</evidence>
<dbReference type="InterPro" id="IPR005946">
    <property type="entry name" value="Rib-P_diPkinase"/>
</dbReference>
<dbReference type="PANTHER" id="PTHR10210">
    <property type="entry name" value="RIBOSE-PHOSPHATE DIPHOSPHOKINASE FAMILY MEMBER"/>
    <property type="match status" value="1"/>
</dbReference>
<accession>A0A6L8W9X4</accession>
<dbReference type="Proteomes" id="UP000476030">
    <property type="component" value="Unassembled WGS sequence"/>
</dbReference>
<name>A0A6L8W9X4_9PROT</name>
<proteinExistence type="inferred from homology"/>
<dbReference type="CDD" id="cd06223">
    <property type="entry name" value="PRTases_typeI"/>
    <property type="match status" value="1"/>
</dbReference>
<feature type="binding site" evidence="12">
    <location>
        <begin position="34"/>
        <end position="36"/>
    </location>
    <ligand>
        <name>ATP</name>
        <dbReference type="ChEBI" id="CHEBI:30616"/>
    </ligand>
</feature>
<comment type="subcellular location">
    <subcellularLocation>
        <location evidence="12">Cytoplasm</location>
    </subcellularLocation>
</comment>
<feature type="binding site" evidence="12">
    <location>
        <position position="192"/>
    </location>
    <ligand>
        <name>D-ribose 5-phosphate</name>
        <dbReference type="ChEBI" id="CHEBI:78346"/>
    </ligand>
</feature>
<dbReference type="PANTHER" id="PTHR10210:SF41">
    <property type="entry name" value="RIBOSE-PHOSPHATE PYROPHOSPHOKINASE 1, CHLOROPLASTIC"/>
    <property type="match status" value="1"/>
</dbReference>
<feature type="binding site" evidence="12">
    <location>
        <begin position="93"/>
        <end position="94"/>
    </location>
    <ligand>
        <name>ATP</name>
        <dbReference type="ChEBI" id="CHEBI:30616"/>
    </ligand>
</feature>
<dbReference type="RefSeq" id="WP_161316019.1">
    <property type="nucleotide sequence ID" value="NZ_WTUW01000002.1"/>
</dbReference>
<keyword evidence="4 12" id="KW-0545">Nucleotide biosynthesis</keyword>
<keyword evidence="7 12" id="KW-0067">ATP-binding</keyword>
<comment type="subunit">
    <text evidence="12">Homohexamer.</text>
</comment>
<keyword evidence="2 12" id="KW-0808">Transferase</keyword>
<evidence type="ECO:0000256" key="7">
    <source>
        <dbReference type="ARBA" id="ARBA00022840"/>
    </source>
</evidence>
<reference evidence="14 15" key="1">
    <citation type="submission" date="2019-12" db="EMBL/GenBank/DDBJ databases">
        <title>Snethiella sp. nov. sp. isolated from sea sand.</title>
        <authorList>
            <person name="Kim J."/>
            <person name="Jeong S.E."/>
            <person name="Jung H.S."/>
            <person name="Jeon C.O."/>
        </authorList>
    </citation>
    <scope>NUCLEOTIDE SEQUENCE [LARGE SCALE GENOMIC DNA]</scope>
    <source>
        <strain evidence="14 15">DP05</strain>
    </source>
</reference>
<evidence type="ECO:0000256" key="2">
    <source>
        <dbReference type="ARBA" id="ARBA00022679"/>
    </source>
</evidence>
<evidence type="ECO:0000256" key="9">
    <source>
        <dbReference type="ARBA" id="ARBA00049535"/>
    </source>
</evidence>